<protein>
    <submittedName>
        <fullName evidence="1">Unannotated protein</fullName>
    </submittedName>
</protein>
<proteinExistence type="predicted"/>
<dbReference type="AlphaFoldDB" id="A0A6J5ZQ35"/>
<name>A0A6J5ZQ35_9ZZZZ</name>
<sequence>MAKEELIGSMSDSQLYSIGAYFCDSHPDLVDDVLKQSVEIERDGLARWAKKEKVEESVALQTLITGLSVRFYTALASDA</sequence>
<dbReference type="EMBL" id="CAESAO010000051">
    <property type="protein sequence ID" value="CAB4342730.1"/>
    <property type="molecule type" value="Genomic_DNA"/>
</dbReference>
<gene>
    <name evidence="1" type="ORF">UFOPK3522_00752</name>
</gene>
<organism evidence="1">
    <name type="scientific">freshwater metagenome</name>
    <dbReference type="NCBI Taxonomy" id="449393"/>
    <lineage>
        <taxon>unclassified sequences</taxon>
        <taxon>metagenomes</taxon>
        <taxon>ecological metagenomes</taxon>
    </lineage>
</organism>
<evidence type="ECO:0000313" key="1">
    <source>
        <dbReference type="EMBL" id="CAB4342730.1"/>
    </source>
</evidence>
<accession>A0A6J5ZQ35</accession>
<reference evidence="1" key="1">
    <citation type="submission" date="2020-05" db="EMBL/GenBank/DDBJ databases">
        <authorList>
            <person name="Chiriac C."/>
            <person name="Salcher M."/>
            <person name="Ghai R."/>
            <person name="Kavagutti S V."/>
        </authorList>
    </citation>
    <scope>NUCLEOTIDE SEQUENCE</scope>
</reference>